<comment type="caution">
    <text evidence="2">The sequence shown here is derived from an EMBL/GenBank/DDBJ whole genome shotgun (WGS) entry which is preliminary data.</text>
</comment>
<evidence type="ECO:0000313" key="3">
    <source>
        <dbReference type="Proteomes" id="UP000688947"/>
    </source>
</evidence>
<dbReference type="EMBL" id="JAENGZ010000281">
    <property type="protein sequence ID" value="KAG6963147.1"/>
    <property type="molecule type" value="Genomic_DNA"/>
</dbReference>
<dbReference type="Proteomes" id="UP000688947">
    <property type="component" value="Unassembled WGS sequence"/>
</dbReference>
<evidence type="ECO:0000313" key="2">
    <source>
        <dbReference type="EMBL" id="KAG6963147.1"/>
    </source>
</evidence>
<gene>
    <name evidence="2" type="ORF">JG687_00006737</name>
</gene>
<feature type="region of interest" description="Disordered" evidence="1">
    <location>
        <begin position="23"/>
        <end position="61"/>
    </location>
</feature>
<proteinExistence type="predicted"/>
<accession>A0A8T1UH36</accession>
<dbReference type="AlphaFoldDB" id="A0A8T1UH36"/>
<protein>
    <submittedName>
        <fullName evidence="2">Uncharacterized protein</fullName>
    </submittedName>
</protein>
<name>A0A8T1UH36_9STRA</name>
<feature type="compositionally biased region" description="Basic and acidic residues" evidence="1">
    <location>
        <begin position="52"/>
        <end position="61"/>
    </location>
</feature>
<sequence>MKADLMDQNLYLAIFMQNPTRDESQELFHAAQSHSGQNEKKKKTLGGSQSHEQPEHFQERQVPESTLYARILVDVYDCEVETRQILDSSTIALL</sequence>
<organism evidence="2 3">
    <name type="scientific">Phytophthora cactorum</name>
    <dbReference type="NCBI Taxonomy" id="29920"/>
    <lineage>
        <taxon>Eukaryota</taxon>
        <taxon>Sar</taxon>
        <taxon>Stramenopiles</taxon>
        <taxon>Oomycota</taxon>
        <taxon>Peronosporomycetes</taxon>
        <taxon>Peronosporales</taxon>
        <taxon>Peronosporaceae</taxon>
        <taxon>Phytophthora</taxon>
    </lineage>
</organism>
<evidence type="ECO:0000256" key="1">
    <source>
        <dbReference type="SAM" id="MobiDB-lite"/>
    </source>
</evidence>
<reference evidence="2" key="1">
    <citation type="submission" date="2021-01" db="EMBL/GenBank/DDBJ databases">
        <title>Phytophthora aleatoria, a newly-described species from Pinus radiata is distinct from Phytophthora cactorum isolates based on comparative genomics.</title>
        <authorList>
            <person name="Mcdougal R."/>
            <person name="Panda P."/>
            <person name="Williams N."/>
            <person name="Studholme D.J."/>
        </authorList>
    </citation>
    <scope>NUCLEOTIDE SEQUENCE</scope>
    <source>
        <strain evidence="2">NZFS 3830</strain>
    </source>
</reference>